<dbReference type="EMBL" id="BMPZ01000003">
    <property type="protein sequence ID" value="GGI80619.1"/>
    <property type="molecule type" value="Genomic_DNA"/>
</dbReference>
<evidence type="ECO:0008006" key="4">
    <source>
        <dbReference type="Google" id="ProtNLM"/>
    </source>
</evidence>
<reference evidence="2" key="1">
    <citation type="journal article" date="2014" name="Int. J. Syst. Evol. Microbiol.">
        <title>Complete genome sequence of Corynebacterium casei LMG S-19264T (=DSM 44701T), isolated from a smear-ripened cheese.</title>
        <authorList>
            <consortium name="US DOE Joint Genome Institute (JGI-PGF)"/>
            <person name="Walter F."/>
            <person name="Albersmeier A."/>
            <person name="Kalinowski J."/>
            <person name="Ruckert C."/>
        </authorList>
    </citation>
    <scope>NUCLEOTIDE SEQUENCE</scope>
    <source>
        <strain evidence="2">JCM 30804</strain>
    </source>
</reference>
<evidence type="ECO:0000313" key="3">
    <source>
        <dbReference type="Proteomes" id="UP000613743"/>
    </source>
</evidence>
<accession>A0A917N9G8</accession>
<dbReference type="Proteomes" id="UP000613743">
    <property type="component" value="Unassembled WGS sequence"/>
</dbReference>
<evidence type="ECO:0000313" key="2">
    <source>
        <dbReference type="EMBL" id="GGI80619.1"/>
    </source>
</evidence>
<evidence type="ECO:0000256" key="1">
    <source>
        <dbReference type="SAM" id="MobiDB-lite"/>
    </source>
</evidence>
<name>A0A917N9G8_9GAMM</name>
<organism evidence="2 3">
    <name type="scientific">Shewanella gelidii</name>
    <dbReference type="NCBI Taxonomy" id="1642821"/>
    <lineage>
        <taxon>Bacteria</taxon>
        <taxon>Pseudomonadati</taxon>
        <taxon>Pseudomonadota</taxon>
        <taxon>Gammaproteobacteria</taxon>
        <taxon>Alteromonadales</taxon>
        <taxon>Shewanellaceae</taxon>
        <taxon>Shewanella</taxon>
    </lineage>
</organism>
<dbReference type="NCBIfam" id="NF007715">
    <property type="entry name" value="PRK10410.1-3"/>
    <property type="match status" value="1"/>
</dbReference>
<sequence>MDNHINRLKRNILCAPSKKSQENCYTCKEKDSLTIPDQNTKVYAVSQEILSGKLLYEFKTIEAMVKIYCKAHHKETTWADCQDCQEFLAYAHEKLDRCPYGQNKPTCNKCPVHCYKPHMRAKAKEIMVYGGPRMLLPHPIMAIKHLLAERQPVPGKPPAAASNRHQRIKIKQVDSN</sequence>
<feature type="region of interest" description="Disordered" evidence="1">
    <location>
        <begin position="152"/>
        <end position="176"/>
    </location>
</feature>
<reference evidence="2" key="2">
    <citation type="submission" date="2020-09" db="EMBL/GenBank/DDBJ databases">
        <authorList>
            <person name="Sun Q."/>
            <person name="Ohkuma M."/>
        </authorList>
    </citation>
    <scope>NUCLEOTIDE SEQUENCE</scope>
    <source>
        <strain evidence="2">JCM 30804</strain>
    </source>
</reference>
<protein>
    <recommendedName>
        <fullName evidence="4">Nitrous oxide-stimulated promoter family protein</fullName>
    </recommendedName>
</protein>
<dbReference type="AlphaFoldDB" id="A0A917N9G8"/>
<gene>
    <name evidence="2" type="ORF">GCM10009332_17470</name>
</gene>
<keyword evidence="3" id="KW-1185">Reference proteome</keyword>
<dbReference type="InterPro" id="IPR020483">
    <property type="entry name" value="Uncharacterised_YgbA"/>
</dbReference>
<comment type="caution">
    <text evidence="2">The sequence shown here is derived from an EMBL/GenBank/DDBJ whole genome shotgun (WGS) entry which is preliminary data.</text>
</comment>
<proteinExistence type="predicted"/>
<dbReference type="Pfam" id="PF11756">
    <property type="entry name" value="YgbA_NO"/>
    <property type="match status" value="1"/>
</dbReference>
<dbReference type="NCBIfam" id="NF007714">
    <property type="entry name" value="PRK10410.1-2"/>
    <property type="match status" value="1"/>
</dbReference>